<dbReference type="EMBL" id="MFQK01000036">
    <property type="protein sequence ID" value="OGH80673.1"/>
    <property type="molecule type" value="Genomic_DNA"/>
</dbReference>
<name>A0A1F6NAE3_9BACT</name>
<keyword evidence="1" id="KW-0812">Transmembrane</keyword>
<feature type="transmembrane region" description="Helical" evidence="1">
    <location>
        <begin position="12"/>
        <end position="34"/>
    </location>
</feature>
<reference evidence="2 3" key="1">
    <citation type="journal article" date="2016" name="Nat. Commun.">
        <title>Thousands of microbial genomes shed light on interconnected biogeochemical processes in an aquifer system.</title>
        <authorList>
            <person name="Anantharaman K."/>
            <person name="Brown C.T."/>
            <person name="Hug L.A."/>
            <person name="Sharon I."/>
            <person name="Castelle C.J."/>
            <person name="Probst A.J."/>
            <person name="Thomas B.C."/>
            <person name="Singh A."/>
            <person name="Wilkins M.J."/>
            <person name="Karaoz U."/>
            <person name="Brodie E.L."/>
            <person name="Williams K.H."/>
            <person name="Hubbard S.S."/>
            <person name="Banfield J.F."/>
        </authorList>
    </citation>
    <scope>NUCLEOTIDE SEQUENCE [LARGE SCALE GENOMIC DNA]</scope>
</reference>
<accession>A0A1F6NAE3</accession>
<keyword evidence="1" id="KW-0472">Membrane</keyword>
<feature type="transmembrane region" description="Helical" evidence="1">
    <location>
        <begin position="46"/>
        <end position="66"/>
    </location>
</feature>
<sequence>MKKSFKKAGVFSLDLLVFFSPLAIAVVVGSILAGGYNKFNSTTQMYIAYDAAILAFILWAVVTYLMTKLRRSWRYATGMLAISFVLTACLSLIERYETGTAIILGILLIFAIASLITGWSEIKNWTYRKKQ</sequence>
<feature type="transmembrane region" description="Helical" evidence="1">
    <location>
        <begin position="99"/>
        <end position="120"/>
    </location>
</feature>
<protein>
    <submittedName>
        <fullName evidence="2">Uncharacterized protein</fullName>
    </submittedName>
</protein>
<evidence type="ECO:0000313" key="2">
    <source>
        <dbReference type="EMBL" id="OGH80673.1"/>
    </source>
</evidence>
<gene>
    <name evidence="2" type="ORF">A3I29_02225</name>
</gene>
<comment type="caution">
    <text evidence="2">The sequence shown here is derived from an EMBL/GenBank/DDBJ whole genome shotgun (WGS) entry which is preliminary data.</text>
</comment>
<evidence type="ECO:0000256" key="1">
    <source>
        <dbReference type="SAM" id="Phobius"/>
    </source>
</evidence>
<organism evidence="2 3">
    <name type="scientific">Candidatus Magasanikbacteria bacterium RIFCSPLOWO2_02_FULL_44_11</name>
    <dbReference type="NCBI Taxonomy" id="1798689"/>
    <lineage>
        <taxon>Bacteria</taxon>
        <taxon>Candidatus Magasanikiibacteriota</taxon>
    </lineage>
</organism>
<proteinExistence type="predicted"/>
<evidence type="ECO:0000313" key="3">
    <source>
        <dbReference type="Proteomes" id="UP000178726"/>
    </source>
</evidence>
<feature type="transmembrane region" description="Helical" evidence="1">
    <location>
        <begin position="73"/>
        <end position="93"/>
    </location>
</feature>
<dbReference type="Proteomes" id="UP000178726">
    <property type="component" value="Unassembled WGS sequence"/>
</dbReference>
<dbReference type="AlphaFoldDB" id="A0A1F6NAE3"/>
<keyword evidence="1" id="KW-1133">Transmembrane helix</keyword>